<feature type="compositionally biased region" description="Low complexity" evidence="8">
    <location>
        <begin position="1305"/>
        <end position="1329"/>
    </location>
</feature>
<dbReference type="CDD" id="cd15482">
    <property type="entry name" value="Sialidase_non-viral"/>
    <property type="match status" value="1"/>
</dbReference>
<dbReference type="InterPro" id="IPR012332">
    <property type="entry name" value="Autotransporter_pectin_lyase_C"/>
</dbReference>
<dbReference type="Pfam" id="PF13088">
    <property type="entry name" value="BNR_2"/>
    <property type="match status" value="1"/>
</dbReference>
<dbReference type="InterPro" id="IPR023364">
    <property type="entry name" value="Trans_sialidase_dom3"/>
</dbReference>
<dbReference type="InterPro" id="IPR011050">
    <property type="entry name" value="Pectin_lyase_fold/virulence"/>
</dbReference>
<evidence type="ECO:0000313" key="12">
    <source>
        <dbReference type="Proteomes" id="UP000230282"/>
    </source>
</evidence>
<dbReference type="GO" id="GO:0016020">
    <property type="term" value="C:membrane"/>
    <property type="evidence" value="ECO:0007669"/>
    <property type="project" value="TreeGrafter"/>
</dbReference>
<dbReference type="InterPro" id="IPR026856">
    <property type="entry name" value="Sialidase_fam"/>
</dbReference>
<evidence type="ECO:0000256" key="1">
    <source>
        <dbReference type="ARBA" id="ARBA00000427"/>
    </source>
</evidence>
<dbReference type="NCBIfam" id="TIGR02601">
    <property type="entry name" value="autotrns_rpt"/>
    <property type="match status" value="1"/>
</dbReference>
<feature type="compositionally biased region" description="Polar residues" evidence="8">
    <location>
        <begin position="1330"/>
        <end position="1356"/>
    </location>
</feature>
<dbReference type="SUPFAM" id="SSF103515">
    <property type="entry name" value="Autotransporter"/>
    <property type="match status" value="1"/>
</dbReference>
<evidence type="ECO:0000313" key="11">
    <source>
        <dbReference type="EMBL" id="PJG82700.1"/>
    </source>
</evidence>
<dbReference type="RefSeq" id="WP_100296958.1">
    <property type="nucleotide sequence ID" value="NZ_PHGZ01000015.1"/>
</dbReference>
<dbReference type="Gene3D" id="2.160.20.20">
    <property type="match status" value="1"/>
</dbReference>
<evidence type="ECO:0000256" key="7">
    <source>
        <dbReference type="ARBA" id="ARBA00023295"/>
    </source>
</evidence>
<accession>A0A2M8RUY1</accession>
<feature type="compositionally biased region" description="Low complexity" evidence="8">
    <location>
        <begin position="1397"/>
        <end position="1407"/>
    </location>
</feature>
<comment type="caution">
    <text evidence="11">The sequence shown here is derived from an EMBL/GenBank/DDBJ whole genome shotgun (WGS) entry which is preliminary data.</text>
</comment>
<evidence type="ECO:0000256" key="4">
    <source>
        <dbReference type="ARBA" id="ARBA00022729"/>
    </source>
</evidence>
<gene>
    <name evidence="11" type="ORF">CVP04_07815</name>
</gene>
<dbReference type="InterPro" id="IPR013320">
    <property type="entry name" value="ConA-like_dom_sf"/>
</dbReference>
<dbReference type="Gene3D" id="2.40.220.10">
    <property type="entry name" value="Intramolecular Trans-sialidase, Domain 3"/>
    <property type="match status" value="1"/>
</dbReference>
<dbReference type="EMBL" id="PHGZ01000015">
    <property type="protein sequence ID" value="PJG82700.1"/>
    <property type="molecule type" value="Genomic_DNA"/>
</dbReference>
<keyword evidence="4 9" id="KW-0732">Signal</keyword>
<dbReference type="InterPro" id="IPR004124">
    <property type="entry name" value="Glyco_hydro_33_N"/>
</dbReference>
<dbReference type="SUPFAM" id="SSF50939">
    <property type="entry name" value="Sialidases"/>
    <property type="match status" value="1"/>
</dbReference>
<keyword evidence="6" id="KW-0378">Hydrolase</keyword>
<evidence type="ECO:0000256" key="2">
    <source>
        <dbReference type="ARBA" id="ARBA00009348"/>
    </source>
</evidence>
<comment type="catalytic activity">
    <reaction evidence="1">
        <text>Hydrolysis of alpha-(2-&gt;3)-, alpha-(2-&gt;6)-, alpha-(2-&gt;8)- glycosidic linkages of terminal sialic acid residues in oligosaccharides, glycoproteins, glycolipids, colominic acid and synthetic substrates.</text>
        <dbReference type="EC" id="3.2.1.18"/>
    </reaction>
</comment>
<evidence type="ECO:0000256" key="8">
    <source>
        <dbReference type="SAM" id="MobiDB-lite"/>
    </source>
</evidence>
<feature type="region of interest" description="Disordered" evidence="8">
    <location>
        <begin position="1192"/>
        <end position="1413"/>
    </location>
</feature>
<keyword evidence="12" id="KW-1185">Reference proteome</keyword>
<feature type="compositionally biased region" description="Low complexity" evidence="8">
    <location>
        <begin position="1204"/>
        <end position="1217"/>
    </location>
</feature>
<evidence type="ECO:0000256" key="9">
    <source>
        <dbReference type="SAM" id="SignalP"/>
    </source>
</evidence>
<evidence type="ECO:0000256" key="6">
    <source>
        <dbReference type="ARBA" id="ARBA00022801"/>
    </source>
</evidence>
<dbReference type="Proteomes" id="UP000230282">
    <property type="component" value="Unassembled WGS sequence"/>
</dbReference>
<feature type="chain" id="PRO_5014637439" description="exo-alpha-sialidase" evidence="9">
    <location>
        <begin position="30"/>
        <end position="1710"/>
    </location>
</feature>
<feature type="signal peptide" evidence="9">
    <location>
        <begin position="1"/>
        <end position="29"/>
    </location>
</feature>
<protein>
    <recommendedName>
        <fullName evidence="3">exo-alpha-sialidase</fullName>
        <ecNumber evidence="3">3.2.1.18</ecNumber>
    </recommendedName>
</protein>
<feature type="compositionally biased region" description="Polar residues" evidence="8">
    <location>
        <begin position="1287"/>
        <end position="1304"/>
    </location>
</feature>
<comment type="similarity">
    <text evidence="2">Belongs to the glycosyl hydrolase 33 family.</text>
</comment>
<dbReference type="OrthoDB" id="7294637at2"/>
<feature type="compositionally biased region" description="Low complexity" evidence="8">
    <location>
        <begin position="1270"/>
        <end position="1286"/>
    </location>
</feature>
<evidence type="ECO:0000256" key="5">
    <source>
        <dbReference type="ARBA" id="ARBA00022737"/>
    </source>
</evidence>
<dbReference type="InterPro" id="IPR036278">
    <property type="entry name" value="Sialidase_sf"/>
</dbReference>
<feature type="compositionally biased region" description="Low complexity" evidence="8">
    <location>
        <begin position="1357"/>
        <end position="1381"/>
    </location>
</feature>
<dbReference type="Gene3D" id="2.120.10.10">
    <property type="match status" value="1"/>
</dbReference>
<dbReference type="SUPFAM" id="SSF49899">
    <property type="entry name" value="Concanavalin A-like lectins/glucanases"/>
    <property type="match status" value="1"/>
</dbReference>
<name>A0A2M8RUY1_9PAST</name>
<proteinExistence type="inferred from homology"/>
<reference evidence="11 12" key="1">
    <citation type="submission" date="2017-11" db="EMBL/GenBank/DDBJ databases">
        <title>Reclassification of Bisgaard taxon 5 as Caviibacterium pharyngocola gen. nov., sp. nov.</title>
        <authorList>
            <person name="Christensen H."/>
        </authorList>
    </citation>
    <scope>NUCLEOTIDE SEQUENCE [LARGE SCALE GENOMIC DNA]</scope>
    <source>
        <strain evidence="11 12">7_3</strain>
    </source>
</reference>
<dbReference type="PANTHER" id="PTHR10628">
    <property type="entry name" value="SIALIDASE"/>
    <property type="match status" value="1"/>
</dbReference>
<dbReference type="GO" id="GO:0005737">
    <property type="term" value="C:cytoplasm"/>
    <property type="evidence" value="ECO:0007669"/>
    <property type="project" value="TreeGrafter"/>
</dbReference>
<feature type="compositionally biased region" description="Polar residues" evidence="8">
    <location>
        <begin position="1248"/>
        <end position="1269"/>
    </location>
</feature>
<dbReference type="PANTHER" id="PTHR10628:SF30">
    <property type="entry name" value="EXO-ALPHA-SIALIDASE"/>
    <property type="match status" value="1"/>
</dbReference>
<keyword evidence="5" id="KW-0677">Repeat</keyword>
<dbReference type="InterPro" id="IPR011040">
    <property type="entry name" value="Sialidase"/>
</dbReference>
<dbReference type="GO" id="GO:0006689">
    <property type="term" value="P:ganglioside catabolic process"/>
    <property type="evidence" value="ECO:0007669"/>
    <property type="project" value="TreeGrafter"/>
</dbReference>
<keyword evidence="7" id="KW-0326">Glycosidase</keyword>
<feature type="compositionally biased region" description="Polar residues" evidence="8">
    <location>
        <begin position="1222"/>
        <end position="1239"/>
    </location>
</feature>
<organism evidence="11 12">
    <name type="scientific">Caviibacterium pharyngocola</name>
    <dbReference type="NCBI Taxonomy" id="28159"/>
    <lineage>
        <taxon>Bacteria</taxon>
        <taxon>Pseudomonadati</taxon>
        <taxon>Pseudomonadota</taxon>
        <taxon>Gammaproteobacteria</taxon>
        <taxon>Pasteurellales</taxon>
        <taxon>Pasteurellaceae</taxon>
        <taxon>Caviibacterium</taxon>
    </lineage>
</organism>
<dbReference type="SUPFAM" id="SSF51126">
    <property type="entry name" value="Pectin lyase-like"/>
    <property type="match status" value="1"/>
</dbReference>
<feature type="compositionally biased region" description="Basic and acidic residues" evidence="8">
    <location>
        <begin position="1384"/>
        <end position="1396"/>
    </location>
</feature>
<dbReference type="Gene3D" id="2.60.120.200">
    <property type="match status" value="1"/>
</dbReference>
<dbReference type="InterPro" id="IPR013425">
    <property type="entry name" value="Autotrns_rpt"/>
</dbReference>
<dbReference type="PROSITE" id="PS51208">
    <property type="entry name" value="AUTOTRANSPORTER"/>
    <property type="match status" value="1"/>
</dbReference>
<sequence length="1710" mass="185839">MKKTKKTNLLRKTALSLLISSAVLSGAYASTAILDFSSVESFQPVDMTEHFTSNNVFSLSSGTLTFRVNPNSGFSTLLGVSDNTADDRYIMFYTNVTAAGQTYGIEIRDRTNLIPNSQLVTQALPASSDGFRTVTYSFDKENQTIKIYVDGQLRQTSTQSKFFEDISGLNTASLGSLKRPNNRTNTFTGAIYHAGATDEVLSDSAILKLHEDIVARHSVDLAKQAEKLAYLSEKRERMGAFMSEKYEMFKPGQGGAASYRIPGLLATQEGVVIAAIDKRNQHASDWGNIDLAIRRSLDGGVTWQDDQVVVDLAEQTYSSLGAAESALVIDAVMVQDKQNGRISMVFDMFPESQALFGMFSNSQASFESEGNGHIQVDGKWYRLITDESGARYTVREEGIVYNRMGEAQDYRVVIEGDPNRSFKDLGDIIQISTGERVGNIFLRSRKSGHDSGPFNAHYTSYLWMTYSEDQGATWASPIDITTQVKADWMRFLGTGPGTGIQLKNGNLVVPVYFTNRDNKQSSAVIISKDGGKTWERGDSPNDAYLDEIGGARYLNTYDYEITESQVVEMDNGDIKMFSRNRSGAVIISTSHDGGMTWDKGARLREAALLDPYSQMSVIHYSKRIDGKEYLVFANPHATGSRSNGMAWLGEVQEDGSIQWKYNTTIDAGTYSYNSLTELPNGDIGLLYEQVQGQNVQYVRFNLQELFWKDNIIYRDKRNTSNPNVSLNSIESVEEETFYKIGDGEMVKVGSGVNNAKLVVKEGIATLNQTANDQGEKQAYREITVKENGLVRLGDAEQINFSNLILEQGTLDLYGNDITLDNQGENSGLRAEIVNGNIINTQGDVTLTYRLDDNHTIKGNLAQVGDNSALNLIYSPTNADSALRLEGNTALNALDVKTGTLTYTPNTFNLAEKATVRTNANLVIEDAVLSVGSVSLENNSNLIAEVSEGKTAALYADQIDGEGNLIKRGAGVLTLSGQLDHSGNTELQAGNIHLDDATFSASTLRLAADTALTGSGEVNGKTVWQNGSLIVPGYYSSNTGSQTRSASGGFTAQRLVFNDVENQGGTVALRVNNNVADITRWGHDEIVIKGNLTTESAVPVSIKLAGTQQGKSDTNGDGQYDAEEGLSLIKVYGDGTVSQFALSEAIDSLNSPYDLTLVSFDKGVAGDYYDYQLHNTLITESGALVTPVVYKKSTETPVEDEPTTEPETPTTDNGTTAEAETPVTDNGTTTEAETPATDNATAVELETPATDNSTTAEPETPTTDNATTVKPETPTTDNGTTAETETPATDNGTTADTETPVTDNSTTAEAETPTTDNATTAEAETPATDNGTTAEAETPATDNGTTAEAETPATDNGTTAEAETPATDNATTAEAETPATDNSLVEEKPTTTVEEKPATNNATNNAATSPARTKLNDHVPSYLVAGTAMVNQGNTVRDMFTDNLWAKHKKGFYVIQKHSNADYTTDLSFVNYGYNYDSKQNTTLFGGYVPVSANTELHAGLGFSNQKVTPKAVDGYSYARYKTTSLLLAVHNEWDNLLLNTHVGLHWHRGKVSTHEVSDIARIKGNQYQIGSELGYKFNLGQFSVTPVAGLSYQYFDMDVTDKSRYQLNVTAEPYRVFTQYAGSYVGWDNEIVALRVGALYEHNNESRDQLVINNEGFTTGRLGNSVVLKANADFSILPQLKLGVQFEHRHAVSDAKLKQTDIAAKLEYKF</sequence>
<evidence type="ECO:0000256" key="3">
    <source>
        <dbReference type="ARBA" id="ARBA00012733"/>
    </source>
</evidence>
<dbReference type="InterPro" id="IPR036709">
    <property type="entry name" value="Autotransporte_beta_dom_sf"/>
</dbReference>
<evidence type="ECO:0000259" key="10">
    <source>
        <dbReference type="PROSITE" id="PS51208"/>
    </source>
</evidence>
<dbReference type="InterPro" id="IPR005546">
    <property type="entry name" value="Autotransporte_beta"/>
</dbReference>
<dbReference type="EC" id="3.2.1.18" evidence="3"/>
<feature type="domain" description="Autotransporter" evidence="10">
    <location>
        <begin position="1436"/>
        <end position="1710"/>
    </location>
</feature>
<dbReference type="Pfam" id="PF02973">
    <property type="entry name" value="Sialidase"/>
    <property type="match status" value="1"/>
</dbReference>
<dbReference type="GO" id="GO:0004308">
    <property type="term" value="F:exo-alpha-sialidase activity"/>
    <property type="evidence" value="ECO:0007669"/>
    <property type="project" value="UniProtKB-EC"/>
</dbReference>
<dbReference type="GO" id="GO:0009313">
    <property type="term" value="P:oligosaccharide catabolic process"/>
    <property type="evidence" value="ECO:0007669"/>
    <property type="project" value="TreeGrafter"/>
</dbReference>